<dbReference type="EMBL" id="CAKLPX010000001">
    <property type="protein sequence ID" value="CAH0990511.1"/>
    <property type="molecule type" value="Genomic_DNA"/>
</dbReference>
<dbReference type="Pfam" id="PF09695">
    <property type="entry name" value="YtfJ_HI0045"/>
    <property type="match status" value="1"/>
</dbReference>
<proteinExistence type="predicted"/>
<name>A0ABM9ABD1_9GAMM</name>
<evidence type="ECO:0000313" key="3">
    <source>
        <dbReference type="Proteomes" id="UP000838100"/>
    </source>
</evidence>
<dbReference type="Proteomes" id="UP000838100">
    <property type="component" value="Unassembled WGS sequence"/>
</dbReference>
<reference evidence="2" key="1">
    <citation type="submission" date="2021-12" db="EMBL/GenBank/DDBJ databases">
        <authorList>
            <person name="Rodrigo-Torres L."/>
            <person name="Arahal R. D."/>
            <person name="Lucena T."/>
        </authorList>
    </citation>
    <scope>NUCLEOTIDE SEQUENCE</scope>
    <source>
        <strain evidence="2">CECT 8267</strain>
    </source>
</reference>
<gene>
    <name evidence="2" type="primary">ytfJ</name>
    <name evidence="2" type="ORF">SIN8267_00603</name>
</gene>
<evidence type="ECO:0000256" key="1">
    <source>
        <dbReference type="SAM" id="SignalP"/>
    </source>
</evidence>
<organism evidence="2 3">
    <name type="scientific">Sinobacterium norvegicum</name>
    <dbReference type="NCBI Taxonomy" id="1641715"/>
    <lineage>
        <taxon>Bacteria</taxon>
        <taxon>Pseudomonadati</taxon>
        <taxon>Pseudomonadota</taxon>
        <taxon>Gammaproteobacteria</taxon>
        <taxon>Cellvibrionales</taxon>
        <taxon>Spongiibacteraceae</taxon>
        <taxon>Sinobacterium</taxon>
    </lineage>
</organism>
<evidence type="ECO:0000313" key="2">
    <source>
        <dbReference type="EMBL" id="CAH0990511.1"/>
    </source>
</evidence>
<sequence length="183" mass="20028">MIKKILLSLSLLTASSALSALDVGETLPAVSINDRGELLLEEKTIAFDSWSIDELDSSKTNIIMYLAGRMSSDKMIRPFTDALEAENISLDKIHSTTIVNLDDSLWGTTGFVISEVKSNKQEHPEVTFVLEESGETLKKWQLDEGSAAIIILTNKGEIAYLKQGAFDDAEAKNALAVLKKNLP</sequence>
<dbReference type="RefSeq" id="WP_237443194.1">
    <property type="nucleotide sequence ID" value="NZ_CAKLPX010000001.1"/>
</dbReference>
<feature type="chain" id="PRO_5047280120" description="YtfJ family protein" evidence="1">
    <location>
        <begin position="20"/>
        <end position="183"/>
    </location>
</feature>
<keyword evidence="3" id="KW-1185">Reference proteome</keyword>
<evidence type="ECO:0008006" key="4">
    <source>
        <dbReference type="Google" id="ProtNLM"/>
    </source>
</evidence>
<protein>
    <recommendedName>
        <fullName evidence="4">YtfJ family protein</fullName>
    </recommendedName>
</protein>
<feature type="signal peptide" evidence="1">
    <location>
        <begin position="1"/>
        <end position="19"/>
    </location>
</feature>
<dbReference type="InterPro" id="IPR006513">
    <property type="entry name" value="YtfJ_HI0045"/>
</dbReference>
<keyword evidence="1" id="KW-0732">Signal</keyword>
<comment type="caution">
    <text evidence="2">The sequence shown here is derived from an EMBL/GenBank/DDBJ whole genome shotgun (WGS) entry which is preliminary data.</text>
</comment>
<accession>A0ABM9ABD1</accession>